<gene>
    <name evidence="1" type="ORF">DSO57_1023218</name>
</gene>
<keyword evidence="2" id="KW-1185">Reference proteome</keyword>
<comment type="caution">
    <text evidence="1">The sequence shown here is derived from an EMBL/GenBank/DDBJ whole genome shotgun (WGS) entry which is preliminary data.</text>
</comment>
<reference evidence="1" key="1">
    <citation type="submission" date="2022-04" db="EMBL/GenBank/DDBJ databases">
        <title>Genome of the entomopathogenic fungus Entomophthora muscae.</title>
        <authorList>
            <person name="Elya C."/>
            <person name="Lovett B.R."/>
            <person name="Lee E."/>
            <person name="Macias A.M."/>
            <person name="Hajek A.E."/>
            <person name="De Bivort B.L."/>
            <person name="Kasson M.T."/>
            <person name="De Fine Licht H.H."/>
            <person name="Stajich J.E."/>
        </authorList>
    </citation>
    <scope>NUCLEOTIDE SEQUENCE</scope>
    <source>
        <strain evidence="1">Berkeley</strain>
    </source>
</reference>
<evidence type="ECO:0000313" key="2">
    <source>
        <dbReference type="Proteomes" id="UP001165960"/>
    </source>
</evidence>
<dbReference type="Proteomes" id="UP001165960">
    <property type="component" value="Unassembled WGS sequence"/>
</dbReference>
<protein>
    <submittedName>
        <fullName evidence="1">Uncharacterized protein</fullName>
    </submittedName>
</protein>
<proteinExistence type="predicted"/>
<evidence type="ECO:0000313" key="1">
    <source>
        <dbReference type="EMBL" id="KAJ9072810.1"/>
    </source>
</evidence>
<name>A0ACC2TEA5_9FUNG</name>
<sequence length="221" mass="24063">MIPLVWLFLLHGSICLVSACGGSIPGKRGRAVPWSTGPAAWEDPGSGFDPRSWAWGSRGGKLSILTSPQGQLPSCLQFFGLEPEQDLTTENPLKLGKSNSPTSIPPTPKAPDNLTNQRAGPATDPGITQAHAEEKTENLPIERGPPRDNQSHNLTRKVEHSQFKPANGITPALDATKDWEDLVNGKTRAKEICERFTMTDGHTYTLDCQEDVHHHSCNKVT</sequence>
<accession>A0ACC2TEA5</accession>
<organism evidence="1 2">
    <name type="scientific">Entomophthora muscae</name>
    <dbReference type="NCBI Taxonomy" id="34485"/>
    <lineage>
        <taxon>Eukaryota</taxon>
        <taxon>Fungi</taxon>
        <taxon>Fungi incertae sedis</taxon>
        <taxon>Zoopagomycota</taxon>
        <taxon>Entomophthoromycotina</taxon>
        <taxon>Entomophthoromycetes</taxon>
        <taxon>Entomophthorales</taxon>
        <taxon>Entomophthoraceae</taxon>
        <taxon>Entomophthora</taxon>
    </lineage>
</organism>
<dbReference type="EMBL" id="QTSX02002960">
    <property type="protein sequence ID" value="KAJ9072810.1"/>
    <property type="molecule type" value="Genomic_DNA"/>
</dbReference>